<comment type="subcellular location">
    <subcellularLocation>
        <location evidence="1">Cell membrane</location>
        <topology evidence="1">Single-pass membrane protein</topology>
    </subcellularLocation>
</comment>
<keyword evidence="7 11" id="KW-1133">Transmembrane helix</keyword>
<dbReference type="PANTHER" id="PTHR33909">
    <property type="entry name" value="SEC TRANSLOCON ACCESSORY COMPLEX SUBUNIT YAJC"/>
    <property type="match status" value="1"/>
</dbReference>
<dbReference type="AlphaFoldDB" id="A0A7W8VD07"/>
<evidence type="ECO:0000256" key="10">
    <source>
        <dbReference type="SAM" id="MobiDB-lite"/>
    </source>
</evidence>
<dbReference type="NCBIfam" id="TIGR00739">
    <property type="entry name" value="yajC"/>
    <property type="match status" value="1"/>
</dbReference>
<keyword evidence="8" id="KW-0811">Translocation</keyword>
<protein>
    <submittedName>
        <fullName evidence="12">Preprotein translocase subunit YajC</fullName>
    </submittedName>
</protein>
<dbReference type="GO" id="GO:0005886">
    <property type="term" value="C:plasma membrane"/>
    <property type="evidence" value="ECO:0007669"/>
    <property type="project" value="UniProtKB-SubCell"/>
</dbReference>
<proteinExistence type="inferred from homology"/>
<dbReference type="PANTHER" id="PTHR33909:SF1">
    <property type="entry name" value="SEC TRANSLOCON ACCESSORY COMPLEX SUBUNIT YAJC"/>
    <property type="match status" value="1"/>
</dbReference>
<keyword evidence="9 11" id="KW-0472">Membrane</keyword>
<keyword evidence="13" id="KW-1185">Reference proteome</keyword>
<sequence length="150" mass="16106">MTPSRRPAHGAVAAAKYTRKDAPVQGNIILAQSAAAGGGAMQSILMIGLLVIVFWLLIIRPQQRRRKQQMEMQSRLSPGQEVLTQAGFYGTIVEVRDSEVELEISPGSRIRILKAGIADVVPEPGVGDDTPVEDRPDFPGSDSDGSGDKK</sequence>
<evidence type="ECO:0000256" key="4">
    <source>
        <dbReference type="ARBA" id="ARBA00022475"/>
    </source>
</evidence>
<keyword evidence="5 11" id="KW-0812">Transmembrane</keyword>
<evidence type="ECO:0000256" key="6">
    <source>
        <dbReference type="ARBA" id="ARBA00022927"/>
    </source>
</evidence>
<organism evidence="12 13">
    <name type="scientific">Nocardiopsis composta</name>
    <dbReference type="NCBI Taxonomy" id="157465"/>
    <lineage>
        <taxon>Bacteria</taxon>
        <taxon>Bacillati</taxon>
        <taxon>Actinomycetota</taxon>
        <taxon>Actinomycetes</taxon>
        <taxon>Streptosporangiales</taxon>
        <taxon>Nocardiopsidaceae</taxon>
        <taxon>Nocardiopsis</taxon>
    </lineage>
</organism>
<feature type="transmembrane region" description="Helical" evidence="11">
    <location>
        <begin position="40"/>
        <end position="59"/>
    </location>
</feature>
<dbReference type="GO" id="GO:0015031">
    <property type="term" value="P:protein transport"/>
    <property type="evidence" value="ECO:0007669"/>
    <property type="project" value="UniProtKB-KW"/>
</dbReference>
<keyword evidence="4" id="KW-1003">Cell membrane</keyword>
<dbReference type="PRINTS" id="PR01853">
    <property type="entry name" value="YAJCTRNLCASE"/>
</dbReference>
<dbReference type="Proteomes" id="UP000572635">
    <property type="component" value="Unassembled WGS sequence"/>
</dbReference>
<evidence type="ECO:0000256" key="7">
    <source>
        <dbReference type="ARBA" id="ARBA00022989"/>
    </source>
</evidence>
<dbReference type="Pfam" id="PF02699">
    <property type="entry name" value="YajC"/>
    <property type="match status" value="1"/>
</dbReference>
<dbReference type="EMBL" id="JACHDB010000001">
    <property type="protein sequence ID" value="MBB5431966.1"/>
    <property type="molecule type" value="Genomic_DNA"/>
</dbReference>
<comment type="similarity">
    <text evidence="2">Belongs to the YajC family.</text>
</comment>
<dbReference type="SMART" id="SM01323">
    <property type="entry name" value="YajC"/>
    <property type="match status" value="1"/>
</dbReference>
<evidence type="ECO:0000313" key="13">
    <source>
        <dbReference type="Proteomes" id="UP000572635"/>
    </source>
</evidence>
<evidence type="ECO:0000256" key="2">
    <source>
        <dbReference type="ARBA" id="ARBA00006742"/>
    </source>
</evidence>
<evidence type="ECO:0000256" key="11">
    <source>
        <dbReference type="SAM" id="Phobius"/>
    </source>
</evidence>
<feature type="region of interest" description="Disordered" evidence="10">
    <location>
        <begin position="121"/>
        <end position="150"/>
    </location>
</feature>
<keyword evidence="3" id="KW-0813">Transport</keyword>
<comment type="caution">
    <text evidence="12">The sequence shown here is derived from an EMBL/GenBank/DDBJ whole genome shotgun (WGS) entry which is preliminary data.</text>
</comment>
<evidence type="ECO:0000256" key="5">
    <source>
        <dbReference type="ARBA" id="ARBA00022692"/>
    </source>
</evidence>
<name>A0A7W8VD07_9ACTN</name>
<reference evidence="12 13" key="1">
    <citation type="submission" date="2020-08" db="EMBL/GenBank/DDBJ databases">
        <title>Sequencing the genomes of 1000 actinobacteria strains.</title>
        <authorList>
            <person name="Klenk H.-P."/>
        </authorList>
    </citation>
    <scope>NUCLEOTIDE SEQUENCE [LARGE SCALE GENOMIC DNA]</scope>
    <source>
        <strain evidence="12 13">DSM 44551</strain>
    </source>
</reference>
<evidence type="ECO:0000256" key="8">
    <source>
        <dbReference type="ARBA" id="ARBA00023010"/>
    </source>
</evidence>
<evidence type="ECO:0000256" key="3">
    <source>
        <dbReference type="ARBA" id="ARBA00022448"/>
    </source>
</evidence>
<evidence type="ECO:0000256" key="9">
    <source>
        <dbReference type="ARBA" id="ARBA00023136"/>
    </source>
</evidence>
<evidence type="ECO:0000313" key="12">
    <source>
        <dbReference type="EMBL" id="MBB5431966.1"/>
    </source>
</evidence>
<dbReference type="InterPro" id="IPR003849">
    <property type="entry name" value="Preprotein_translocase_YajC"/>
</dbReference>
<keyword evidence="6" id="KW-0653">Protein transport</keyword>
<gene>
    <name evidence="12" type="ORF">HDA36_002050</name>
</gene>
<accession>A0A7W8VD07</accession>
<evidence type="ECO:0000256" key="1">
    <source>
        <dbReference type="ARBA" id="ARBA00004162"/>
    </source>
</evidence>